<organism evidence="9 10">
    <name type="scientific">Rhizodiscina lignyota</name>
    <dbReference type="NCBI Taxonomy" id="1504668"/>
    <lineage>
        <taxon>Eukaryota</taxon>
        <taxon>Fungi</taxon>
        <taxon>Dikarya</taxon>
        <taxon>Ascomycota</taxon>
        <taxon>Pezizomycotina</taxon>
        <taxon>Dothideomycetes</taxon>
        <taxon>Pleosporomycetidae</taxon>
        <taxon>Aulographales</taxon>
        <taxon>Rhizodiscinaceae</taxon>
        <taxon>Rhizodiscina</taxon>
    </lineage>
</organism>
<comment type="subcellular location">
    <subcellularLocation>
        <location evidence="1">Cytoplasm</location>
    </subcellularLocation>
</comment>
<feature type="compositionally biased region" description="Low complexity" evidence="6">
    <location>
        <begin position="463"/>
        <end position="472"/>
    </location>
</feature>
<dbReference type="PROSITE" id="PS51394">
    <property type="entry name" value="PFU"/>
    <property type="match status" value="1"/>
</dbReference>
<dbReference type="PANTHER" id="PTHR19849:SF0">
    <property type="entry name" value="PHOSPHOLIPASE A-2-ACTIVATING PROTEIN"/>
    <property type="match status" value="1"/>
</dbReference>
<feature type="repeat" description="WD" evidence="5">
    <location>
        <begin position="232"/>
        <end position="263"/>
    </location>
</feature>
<reference evidence="9" key="1">
    <citation type="journal article" date="2020" name="Stud. Mycol.">
        <title>101 Dothideomycetes genomes: a test case for predicting lifestyles and emergence of pathogens.</title>
        <authorList>
            <person name="Haridas S."/>
            <person name="Albert R."/>
            <person name="Binder M."/>
            <person name="Bloem J."/>
            <person name="Labutti K."/>
            <person name="Salamov A."/>
            <person name="Andreopoulos B."/>
            <person name="Baker S."/>
            <person name="Barry K."/>
            <person name="Bills G."/>
            <person name="Bluhm B."/>
            <person name="Cannon C."/>
            <person name="Castanera R."/>
            <person name="Culley D."/>
            <person name="Daum C."/>
            <person name="Ezra D."/>
            <person name="Gonzalez J."/>
            <person name="Henrissat B."/>
            <person name="Kuo A."/>
            <person name="Liang C."/>
            <person name="Lipzen A."/>
            <person name="Lutzoni F."/>
            <person name="Magnuson J."/>
            <person name="Mondo S."/>
            <person name="Nolan M."/>
            <person name="Ohm R."/>
            <person name="Pangilinan J."/>
            <person name="Park H.-J."/>
            <person name="Ramirez L."/>
            <person name="Alfaro M."/>
            <person name="Sun H."/>
            <person name="Tritt A."/>
            <person name="Yoshinaga Y."/>
            <person name="Zwiers L.-H."/>
            <person name="Turgeon B."/>
            <person name="Goodwin S."/>
            <person name="Spatafora J."/>
            <person name="Crous P."/>
            <person name="Grigoriev I."/>
        </authorList>
    </citation>
    <scope>NUCLEOTIDE SEQUENCE</scope>
    <source>
        <strain evidence="9">CBS 133067</strain>
    </source>
</reference>
<dbReference type="PANTHER" id="PTHR19849">
    <property type="entry name" value="PHOSPHOLIPASE A-2-ACTIVATING PROTEIN"/>
    <property type="match status" value="1"/>
</dbReference>
<dbReference type="GO" id="GO:0005737">
    <property type="term" value="C:cytoplasm"/>
    <property type="evidence" value="ECO:0007669"/>
    <property type="project" value="UniProtKB-SubCell"/>
</dbReference>
<keyword evidence="3 5" id="KW-0853">WD repeat</keyword>
<feature type="repeat" description="WD" evidence="5">
    <location>
        <begin position="105"/>
        <end position="136"/>
    </location>
</feature>
<dbReference type="PRINTS" id="PR00320">
    <property type="entry name" value="GPROTEINBRPT"/>
</dbReference>
<dbReference type="PROSITE" id="PS51396">
    <property type="entry name" value="PUL"/>
    <property type="match status" value="1"/>
</dbReference>
<gene>
    <name evidence="9" type="ORF">NA57DRAFT_30167</name>
</gene>
<dbReference type="InterPro" id="IPR001680">
    <property type="entry name" value="WD40_rpt"/>
</dbReference>
<dbReference type="Pfam" id="PF00400">
    <property type="entry name" value="WD40"/>
    <property type="match status" value="6"/>
</dbReference>
<keyword evidence="10" id="KW-1185">Reference proteome</keyword>
<comment type="caution">
    <text evidence="9">The sequence shown here is derived from an EMBL/GenBank/DDBJ whole genome shotgun (WGS) entry which is preliminary data.</text>
</comment>
<evidence type="ECO:0000256" key="2">
    <source>
        <dbReference type="ARBA" id="ARBA00022490"/>
    </source>
</evidence>
<dbReference type="GO" id="GO:0010992">
    <property type="term" value="P:ubiquitin recycling"/>
    <property type="evidence" value="ECO:0007669"/>
    <property type="project" value="TreeGrafter"/>
</dbReference>
<evidence type="ECO:0000259" key="8">
    <source>
        <dbReference type="PROSITE" id="PS51396"/>
    </source>
</evidence>
<feature type="repeat" description="WD" evidence="5">
    <location>
        <begin position="10"/>
        <end position="42"/>
    </location>
</feature>
<dbReference type="Proteomes" id="UP000799772">
    <property type="component" value="Unassembled WGS sequence"/>
</dbReference>
<protein>
    <submittedName>
        <fullName evidence="9">PFU-domain-containing protein</fullName>
    </submittedName>
</protein>
<dbReference type="Gene3D" id="2.130.10.10">
    <property type="entry name" value="YVTN repeat-like/Quinoprotein amine dehydrogenase"/>
    <property type="match status" value="1"/>
</dbReference>
<feature type="domain" description="PUL" evidence="8">
    <location>
        <begin position="502"/>
        <end position="788"/>
    </location>
</feature>
<feature type="compositionally biased region" description="Low complexity" evidence="6">
    <location>
        <begin position="485"/>
        <end position="497"/>
    </location>
</feature>
<dbReference type="InterPro" id="IPR013535">
    <property type="entry name" value="PUL_dom"/>
</dbReference>
<dbReference type="GO" id="GO:0005634">
    <property type="term" value="C:nucleus"/>
    <property type="evidence" value="ECO:0007669"/>
    <property type="project" value="TreeGrafter"/>
</dbReference>
<name>A0A9P4ISF8_9PEZI</name>
<dbReference type="InterPro" id="IPR020472">
    <property type="entry name" value="WD40_PAC1"/>
</dbReference>
<proteinExistence type="predicted"/>
<feature type="region of interest" description="Disordered" evidence="6">
    <location>
        <begin position="463"/>
        <end position="502"/>
    </location>
</feature>
<evidence type="ECO:0000313" key="9">
    <source>
        <dbReference type="EMBL" id="KAF2104550.1"/>
    </source>
</evidence>
<dbReference type="GO" id="GO:0043161">
    <property type="term" value="P:proteasome-mediated ubiquitin-dependent protein catabolic process"/>
    <property type="evidence" value="ECO:0007669"/>
    <property type="project" value="TreeGrafter"/>
</dbReference>
<dbReference type="Gene3D" id="3.10.20.870">
    <property type="entry name" value="PFU (PLAA family ubiquitin binding), C-terminal domain"/>
    <property type="match status" value="1"/>
</dbReference>
<dbReference type="Gene3D" id="1.25.10.10">
    <property type="entry name" value="Leucine-rich Repeat Variant"/>
    <property type="match status" value="1"/>
</dbReference>
<keyword evidence="2" id="KW-0963">Cytoplasm</keyword>
<dbReference type="InterPro" id="IPR015943">
    <property type="entry name" value="WD40/YVTN_repeat-like_dom_sf"/>
</dbReference>
<dbReference type="EMBL" id="ML978121">
    <property type="protein sequence ID" value="KAF2104550.1"/>
    <property type="molecule type" value="Genomic_DNA"/>
</dbReference>
<dbReference type="PROSITE" id="PS50294">
    <property type="entry name" value="WD_REPEATS_REGION"/>
    <property type="match status" value="3"/>
</dbReference>
<dbReference type="FunFam" id="2.130.10.10:FF:000236">
    <property type="entry name" value="Polyubiquitin binding protein (Doa1/Ufd3)"/>
    <property type="match status" value="1"/>
</dbReference>
<dbReference type="Pfam" id="PF08324">
    <property type="entry name" value="PUL"/>
    <property type="match status" value="1"/>
</dbReference>
<evidence type="ECO:0000256" key="6">
    <source>
        <dbReference type="SAM" id="MobiDB-lite"/>
    </source>
</evidence>
<dbReference type="InterPro" id="IPR038122">
    <property type="entry name" value="PFU_sf"/>
</dbReference>
<dbReference type="GO" id="GO:0043130">
    <property type="term" value="F:ubiquitin binding"/>
    <property type="evidence" value="ECO:0007669"/>
    <property type="project" value="TreeGrafter"/>
</dbReference>
<feature type="domain" description="PFU" evidence="7">
    <location>
        <begin position="371"/>
        <end position="467"/>
    </location>
</feature>
<evidence type="ECO:0000256" key="1">
    <source>
        <dbReference type="ARBA" id="ARBA00004496"/>
    </source>
</evidence>
<keyword evidence="4" id="KW-0677">Repeat</keyword>
<dbReference type="CDD" id="cd00200">
    <property type="entry name" value="WD40"/>
    <property type="match status" value="1"/>
</dbReference>
<accession>A0A9P4ISF8</accession>
<dbReference type="InterPro" id="IPR011989">
    <property type="entry name" value="ARM-like"/>
</dbReference>
<evidence type="ECO:0000256" key="4">
    <source>
        <dbReference type="ARBA" id="ARBA00022737"/>
    </source>
</evidence>
<evidence type="ECO:0000256" key="5">
    <source>
        <dbReference type="PROSITE-ProRule" id="PRU00221"/>
    </source>
</evidence>
<evidence type="ECO:0000313" key="10">
    <source>
        <dbReference type="Proteomes" id="UP000799772"/>
    </source>
</evidence>
<dbReference type="InterPro" id="IPR036322">
    <property type="entry name" value="WD40_repeat_dom_sf"/>
</dbReference>
<sequence length="791" mass="84394">MGDYRLSASLAGHEDDVRGVVFPNPSAILSASRDATVRLWKLVKQNPPTYDDTLTSHGNAFVNALTYLPPSSGHSEGLIVSGDRDAIIEVRQPGKTPQDNADALLLGHAGNVCALDVSEDGSFIVSGSWDSEARVWVVGKWDTAAVLRGHEGSVWAVLAFDKETVITGCADKIIRVFHISGKLIRQIKGSDDVVRALCRLPPNHPSGAAFASAGNDSVVRLWTLDGHPVAQLYGHENFIYSLAALPSGEIASSSEDRTVRIWKGTDCVQTITHPAISVWSVAACKENGDIVTGASDKIVRVFSRSPERQADAAAIGAFEESVKASSIPQQSVGDINKENLPGPEFLQQRSGTKEGQVQMIREANGNVSAHQWSTAANQWINVGTVVDAAGSSGRKITYQGKDYDYVFDVDIEDGKPPLKLPYNLSSNPYETARKFIEDNELPISYLDQVANFIVTNTQGATIGQAGQTQTPGSDPWGTESRYRPGDAGAAAPQQPAPASRPKMLPQTQYLTITSANLATINKKVQELNKQLLDSGSGDLTLSSPEIAVLGALAKQLEPIASSSSASVGNSPALNEGIDLAVKLATQWPQDKRLPGLDLLRLLTAASPATATRTSDGDKTLVDLLALSGVFRTDSPVNNTMLSIRALANLFTTEEGRLIADGEFDKIHDLIKPHVDAAIGAGSAANRNLVVAISTLYINYAVLLTKSAPNHDADRALTLLDELIRMAASVGDSEGLYRVLVGVGTLLSLGEDFRSAAREVFEVEKALGKAEATGKEPRIKNVVKEIRDAMGS</sequence>
<evidence type="ECO:0000256" key="3">
    <source>
        <dbReference type="ARBA" id="ARBA00022574"/>
    </source>
</evidence>
<dbReference type="SMART" id="SM00320">
    <property type="entry name" value="WD40"/>
    <property type="match status" value="7"/>
</dbReference>
<dbReference type="Pfam" id="PF09070">
    <property type="entry name" value="PFU"/>
    <property type="match status" value="1"/>
</dbReference>
<dbReference type="SUPFAM" id="SSF50978">
    <property type="entry name" value="WD40 repeat-like"/>
    <property type="match status" value="1"/>
</dbReference>
<dbReference type="FunFam" id="3.10.20.870:FF:000003">
    <property type="entry name" value="Polyubiquitin binding (Doa1 Ufd3) protein"/>
    <property type="match status" value="1"/>
</dbReference>
<dbReference type="PROSITE" id="PS50082">
    <property type="entry name" value="WD_REPEATS_2"/>
    <property type="match status" value="3"/>
</dbReference>
<evidence type="ECO:0000259" key="7">
    <source>
        <dbReference type="PROSITE" id="PS51394"/>
    </source>
</evidence>
<dbReference type="OrthoDB" id="10265988at2759"/>
<dbReference type="AlphaFoldDB" id="A0A9P4ISF8"/>
<dbReference type="InterPro" id="IPR015155">
    <property type="entry name" value="PFU"/>
</dbReference>